<dbReference type="Proteomes" id="UP001432027">
    <property type="component" value="Unassembled WGS sequence"/>
</dbReference>
<proteinExistence type="predicted"/>
<gene>
    <name evidence="1" type="ORF">PENTCL1PPCAC_18606</name>
</gene>
<reference evidence="1" key="1">
    <citation type="submission" date="2023-10" db="EMBL/GenBank/DDBJ databases">
        <title>Genome assembly of Pristionchus species.</title>
        <authorList>
            <person name="Yoshida K."/>
            <person name="Sommer R.J."/>
        </authorList>
    </citation>
    <scope>NUCLEOTIDE SEQUENCE</scope>
    <source>
        <strain evidence="1">RS0144</strain>
    </source>
</reference>
<comment type="caution">
    <text evidence="1">The sequence shown here is derived from an EMBL/GenBank/DDBJ whole genome shotgun (WGS) entry which is preliminary data.</text>
</comment>
<protein>
    <submittedName>
        <fullName evidence="1">Uncharacterized protein</fullName>
    </submittedName>
</protein>
<name>A0AAV5TQ20_9BILA</name>
<dbReference type="AlphaFoldDB" id="A0AAV5TQ20"/>
<organism evidence="1 2">
    <name type="scientific">Pristionchus entomophagus</name>
    <dbReference type="NCBI Taxonomy" id="358040"/>
    <lineage>
        <taxon>Eukaryota</taxon>
        <taxon>Metazoa</taxon>
        <taxon>Ecdysozoa</taxon>
        <taxon>Nematoda</taxon>
        <taxon>Chromadorea</taxon>
        <taxon>Rhabditida</taxon>
        <taxon>Rhabditina</taxon>
        <taxon>Diplogasteromorpha</taxon>
        <taxon>Diplogasteroidea</taxon>
        <taxon>Neodiplogasteridae</taxon>
        <taxon>Pristionchus</taxon>
    </lineage>
</organism>
<evidence type="ECO:0000313" key="2">
    <source>
        <dbReference type="Proteomes" id="UP001432027"/>
    </source>
</evidence>
<evidence type="ECO:0000313" key="1">
    <source>
        <dbReference type="EMBL" id="GMS96431.1"/>
    </source>
</evidence>
<dbReference type="EMBL" id="BTSX01000004">
    <property type="protein sequence ID" value="GMS96431.1"/>
    <property type="molecule type" value="Genomic_DNA"/>
</dbReference>
<sequence length="158" mass="17294">MIPLALPLLQLFQCSESNDQFIMSDTMTSKPGSIYKDTKKAVNENAEKVSKCCHDAKEKCGQTCQSAKGNVQGAMERSKETMNKMGETVNEKASQLADGARGLADSKPVSCRLMFLSVVGQFDLPLCLFYLNQMYLSQAQDAKHAVGRAGEKVAEMTK</sequence>
<keyword evidence="2" id="KW-1185">Reference proteome</keyword>
<accession>A0AAV5TQ20</accession>